<dbReference type="InterPro" id="IPR011041">
    <property type="entry name" value="Quinoprot_gluc/sorb_DH_b-prop"/>
</dbReference>
<dbReference type="Proteomes" id="UP000562984">
    <property type="component" value="Unassembled WGS sequence"/>
</dbReference>
<comment type="caution">
    <text evidence="4">The sequence shown here is derived from an EMBL/GenBank/DDBJ whole genome shotgun (WGS) entry which is preliminary data.</text>
</comment>
<dbReference type="PANTHER" id="PTHR19328:SF13">
    <property type="entry name" value="HIPL1 PROTEIN"/>
    <property type="match status" value="1"/>
</dbReference>
<protein>
    <submittedName>
        <fullName evidence="4">PQQ-dependent sugar dehydrogenase</fullName>
    </submittedName>
</protein>
<sequence length="457" mass="46239">MTASRHAGRRSSFSGLAAVTGVVLAGCSGAETANPPAPATPTAITSTGPTPASSSGAAASASAPAPGPSAPGSAPSTPAAPTTAPPATASVSGTTSGQAPSTGSAGGSSGATDSGPASTGGSRTVTPAGPVSLVSAADAVTGLQVPWGIAVLPDGRALVTERNSGRVLLVSGTGDTGDTAEAGTVEGVDARGEAGLLGVAVSPQFAENRLLAVYFSTESDNRVMTYTLDADNRLTGGRVILDGLPVGSTHDGGRLLWAPDGNLFITVGDAGQADRAQQLDYLGGKILRVKADGSGADGNPFPDNPLVYSYGHRNPQGLTLDSAGRLWEAEFGQNIWDELNLIEPGGNYGWPIVEGPSDDERFVSPQQVWSTADASPSGIAIWRGAIWMASLRGERLWQIPLNGDRTGTPVAHLQGAYGRLRTAVVAPDGNLWVTTSNTDGRGDPRDGDDRILRITDE</sequence>
<keyword evidence="5" id="KW-1185">Reference proteome</keyword>
<dbReference type="AlphaFoldDB" id="A0A849AFC5"/>
<dbReference type="EMBL" id="JABEND010000010">
    <property type="protein sequence ID" value="NNG37170.1"/>
    <property type="molecule type" value="Genomic_DNA"/>
</dbReference>
<evidence type="ECO:0000259" key="3">
    <source>
        <dbReference type="Pfam" id="PF07995"/>
    </source>
</evidence>
<dbReference type="Gene3D" id="2.120.10.30">
    <property type="entry name" value="TolB, C-terminal domain"/>
    <property type="match status" value="1"/>
</dbReference>
<proteinExistence type="predicted"/>
<dbReference type="InterPro" id="IPR011042">
    <property type="entry name" value="6-blade_b-propeller_TolB-like"/>
</dbReference>
<evidence type="ECO:0000313" key="4">
    <source>
        <dbReference type="EMBL" id="NNG37170.1"/>
    </source>
</evidence>
<evidence type="ECO:0000256" key="2">
    <source>
        <dbReference type="SAM" id="SignalP"/>
    </source>
</evidence>
<dbReference type="PANTHER" id="PTHR19328">
    <property type="entry name" value="HEDGEHOG-INTERACTING PROTEIN"/>
    <property type="match status" value="1"/>
</dbReference>
<dbReference type="Pfam" id="PF07995">
    <property type="entry name" value="GSDH"/>
    <property type="match status" value="1"/>
</dbReference>
<reference evidence="4 5" key="1">
    <citation type="submission" date="2020-05" db="EMBL/GenBank/DDBJ databases">
        <title>Nakamurella sp. DB0629 isolated from air conditioner.</title>
        <authorList>
            <person name="Kim D.H."/>
            <person name="Kim D.-U."/>
        </authorList>
    </citation>
    <scope>NUCLEOTIDE SEQUENCE [LARGE SCALE GENOMIC DNA]</scope>
    <source>
        <strain evidence="4 5">DB0629</strain>
    </source>
</reference>
<feature type="region of interest" description="Disordered" evidence="1">
    <location>
        <begin position="28"/>
        <end position="127"/>
    </location>
</feature>
<gene>
    <name evidence="4" type="ORF">HKD39_15955</name>
</gene>
<feature type="domain" description="Glucose/Sorbosone dehydrogenase" evidence="3">
    <location>
        <begin position="143"/>
        <end position="441"/>
    </location>
</feature>
<feature type="signal peptide" evidence="2">
    <location>
        <begin position="1"/>
        <end position="25"/>
    </location>
</feature>
<evidence type="ECO:0000256" key="1">
    <source>
        <dbReference type="SAM" id="MobiDB-lite"/>
    </source>
</evidence>
<name>A0A849AFC5_9ACTN</name>
<evidence type="ECO:0000313" key="5">
    <source>
        <dbReference type="Proteomes" id="UP000562984"/>
    </source>
</evidence>
<organism evidence="4 5">
    <name type="scientific">Nakamurella aerolata</name>
    <dbReference type="NCBI Taxonomy" id="1656892"/>
    <lineage>
        <taxon>Bacteria</taxon>
        <taxon>Bacillati</taxon>
        <taxon>Actinomycetota</taxon>
        <taxon>Actinomycetes</taxon>
        <taxon>Nakamurellales</taxon>
        <taxon>Nakamurellaceae</taxon>
        <taxon>Nakamurella</taxon>
    </lineage>
</organism>
<feature type="region of interest" description="Disordered" evidence="1">
    <location>
        <begin position="436"/>
        <end position="457"/>
    </location>
</feature>
<dbReference type="InterPro" id="IPR012938">
    <property type="entry name" value="Glc/Sorbosone_DH"/>
</dbReference>
<feature type="compositionally biased region" description="Basic and acidic residues" evidence="1">
    <location>
        <begin position="440"/>
        <end position="457"/>
    </location>
</feature>
<feature type="chain" id="PRO_5038578966" evidence="2">
    <location>
        <begin position="26"/>
        <end position="457"/>
    </location>
</feature>
<accession>A0A849AFC5</accession>
<feature type="compositionally biased region" description="Low complexity" evidence="1">
    <location>
        <begin position="29"/>
        <end position="103"/>
    </location>
</feature>
<feature type="compositionally biased region" description="Low complexity" evidence="1">
    <location>
        <begin position="110"/>
        <end position="122"/>
    </location>
</feature>
<keyword evidence="2" id="KW-0732">Signal</keyword>
<dbReference type="SUPFAM" id="SSF50952">
    <property type="entry name" value="Soluble quinoprotein glucose dehydrogenase"/>
    <property type="match status" value="1"/>
</dbReference>
<dbReference type="PROSITE" id="PS51257">
    <property type="entry name" value="PROKAR_LIPOPROTEIN"/>
    <property type="match status" value="1"/>
</dbReference>